<gene>
    <name evidence="2" type="primary">SPAG17</name>
    <name evidence="2" type="ORF">AMEX_G15073</name>
</gene>
<feature type="compositionally biased region" description="Low complexity" evidence="1">
    <location>
        <begin position="829"/>
        <end position="840"/>
    </location>
</feature>
<evidence type="ECO:0000256" key="1">
    <source>
        <dbReference type="SAM" id="MobiDB-lite"/>
    </source>
</evidence>
<reference evidence="2 3" key="1">
    <citation type="submission" date="2021-07" db="EMBL/GenBank/DDBJ databases">
        <authorList>
            <person name="Imarazene B."/>
            <person name="Zahm M."/>
            <person name="Klopp C."/>
            <person name="Cabau C."/>
            <person name="Beille S."/>
            <person name="Jouanno E."/>
            <person name="Castinel A."/>
            <person name="Lluch J."/>
            <person name="Gil L."/>
            <person name="Kuchtly C."/>
            <person name="Lopez Roques C."/>
            <person name="Donnadieu C."/>
            <person name="Parrinello H."/>
            <person name="Journot L."/>
            <person name="Du K."/>
            <person name="Schartl M."/>
            <person name="Retaux S."/>
            <person name="Guiguen Y."/>
        </authorList>
    </citation>
    <scope>NUCLEOTIDE SEQUENCE [LARGE SCALE GENOMIC DNA]</scope>
    <source>
        <strain evidence="2">Pach_M1</strain>
        <tissue evidence="2">Testis</tissue>
    </source>
</reference>
<feature type="compositionally biased region" description="Basic and acidic residues" evidence="1">
    <location>
        <begin position="161"/>
        <end position="203"/>
    </location>
</feature>
<dbReference type="GO" id="GO:0005576">
    <property type="term" value="C:extracellular region"/>
    <property type="evidence" value="ECO:0007669"/>
    <property type="project" value="GOC"/>
</dbReference>
<organism evidence="2 3">
    <name type="scientific">Astyanax mexicanus</name>
    <name type="common">Blind cave fish</name>
    <name type="synonym">Astyanax fasciatus mexicanus</name>
    <dbReference type="NCBI Taxonomy" id="7994"/>
    <lineage>
        <taxon>Eukaryota</taxon>
        <taxon>Metazoa</taxon>
        <taxon>Chordata</taxon>
        <taxon>Craniata</taxon>
        <taxon>Vertebrata</taxon>
        <taxon>Euteleostomi</taxon>
        <taxon>Actinopterygii</taxon>
        <taxon>Neopterygii</taxon>
        <taxon>Teleostei</taxon>
        <taxon>Ostariophysi</taxon>
        <taxon>Characiformes</taxon>
        <taxon>Characoidei</taxon>
        <taxon>Acestrorhamphidae</taxon>
        <taxon>Acestrorhamphinae</taxon>
        <taxon>Astyanax</taxon>
    </lineage>
</organism>
<feature type="compositionally biased region" description="Polar residues" evidence="1">
    <location>
        <begin position="1596"/>
        <end position="1606"/>
    </location>
</feature>
<feature type="region of interest" description="Disordered" evidence="1">
    <location>
        <begin position="720"/>
        <end position="761"/>
    </location>
</feature>
<feature type="compositionally biased region" description="Pro residues" evidence="1">
    <location>
        <begin position="1581"/>
        <end position="1590"/>
    </location>
</feature>
<feature type="region of interest" description="Disordered" evidence="1">
    <location>
        <begin position="152"/>
        <end position="207"/>
    </location>
</feature>
<evidence type="ECO:0000313" key="2">
    <source>
        <dbReference type="EMBL" id="KAG9270155.1"/>
    </source>
</evidence>
<feature type="region of interest" description="Disordered" evidence="1">
    <location>
        <begin position="359"/>
        <end position="386"/>
    </location>
</feature>
<dbReference type="Proteomes" id="UP000752171">
    <property type="component" value="Unassembled WGS sequence"/>
</dbReference>
<sequence>MPPKRVKSGGVGGAVGVVGGRGWDSALCTAGFEEESWKASVCLVVASSVEDEVCVNALKRAVQQPLRKLFTLLSWENTLEKINELGNPKTRKIKDLPMYYEVMELARSELDTGEELSVDLVAKLVKFQLLNIKNSDLQRRAAVQAAVEEKAKGRAAPASAAKDKTAKVSAKGEKAKKGLEAAPAKETKLKRRGEEEETTKYIDDEPDDGPQHYILMTGFQQPQLISVLDSLGVLVSTVIRLISDPPQDPAAEDKEHESSEALKSAQDLDVFWTKLDTVLNVGGVGSRLHDVAKLDYRVERSLLPTDPEDTVAMQSLGVTVFEGVACLLYDSLDWRRHHQLYLNSMKLIHVPRVGRADHPEAPAEVPLTPAPPSAKKKLPAEENTVEAERVGLSAEVDMRLYSDLLNQMPAKIVSVPLILHCMLEQVVASDQDIPAESADPEQPSDWPDDELTHYMLSSVLTLPQPEQEKKKLMEVLGVANAGQEKRAQTQPVLIHHHNNRARRLHGLTVIDDLDVNSIETEMIQKIPVWKTLTAQQNHSSNLSHSLARRQELLHHCSDDSLSVSEVRRLLQLCVFESMPLTTVDQNDQLVRQSDPLTPLPWDDPVAFAQQIYSQPGGWQEGNTANMEELQKMLTRRLRHWTITEHHDPHIFPQVLQAVSETYRCVDTFTSSSDDTIFTISHNPMGPQRSSRECWEVCLHTDIRFRNYLEHVAERVRDWTRAEDQKQQNLKQEREKEIHMQSHTCGTKDTAVPTPDPEQIEPYIRHDSLKAWKLEQERLMEEELYKKVKKEKGGKSSAKAERESARGSRRDLINTPKPTDTKTPEPTRPPTHAAETTPTPRDSTPVFMGYRMGGELLLVKGETQCFYPSDGGIISVDKVQFVQGSTQLTVCVRKDDHCFYTHVYTQRQNNNMLGDMERCGSFYAVLNNGIQLSYSKLPLTSPSDASIDPAPTEPECGAGAPVGLQVSLPSGLQLSFQYQNTADGTVSSTPDSGPVCVLVPSSPVLEKEPVKDTPTENKEVKDKKGRLVSKPVVGEVLEPLREDSKGGPECNEVPEVTGGSWTTTTPSGFRVMTVRGKRVEAPPVQTFHATDPFSKSVMITREDRVLSVLETDGTSTVNHADGTRITTFYQQSEPPQQHSLGAGGSSEGSRVKLVRVESDGYATVTLNCSSQSCEVLLGDGTVISANTNGEYTVRACRGGVLHVGGDGVAVYSSDSCKTGPEGDQSGQYVMSHCALSSVLCQFTDSDRTHYQVTADGQVSVINPTATSPNTGVELQHSDGFQTHPPRLFMVGSDGSAVEVLCAKVVEESLSEAFSDPSVAVIRDPLPNTHVDVFGMTILKPFSGDIHSCWLSPKNQDDIIPANLKNRPWDTFPSSEKKTAGPPFGAVLGRGLEITRKEKPSPGPAAPVLHCPDTLLIRQLTQYPPVSEQQWEKLQEKLLVYIEQLLQREKLRDEMKLKDPRTVEDKLHHTDLLQLLLSLPDFEHQPVTMETHPRPADAASLYAQTVMASQSPINDQRPNKRTDRAERKKQDSLWGERLNQNRLNLQEEQRHLHSLRHHVITPYFHPELQETLHYMQQELDLMPPSPDLPPFPIRRNSEAQTSSDSASY</sequence>
<feature type="region of interest" description="Disordered" evidence="1">
    <location>
        <begin position="1128"/>
        <end position="1147"/>
    </location>
</feature>
<evidence type="ECO:0000313" key="3">
    <source>
        <dbReference type="Proteomes" id="UP000752171"/>
    </source>
</evidence>
<dbReference type="PANTHER" id="PTHR21963">
    <property type="entry name" value="PF6"/>
    <property type="match status" value="1"/>
</dbReference>
<dbReference type="GO" id="GO:1904158">
    <property type="term" value="P:axonemal central apparatus assembly"/>
    <property type="evidence" value="ECO:0007669"/>
    <property type="project" value="TreeGrafter"/>
</dbReference>
<proteinExistence type="predicted"/>
<feature type="compositionally biased region" description="Polar residues" evidence="1">
    <location>
        <begin position="1128"/>
        <end position="1138"/>
    </location>
</feature>
<feature type="compositionally biased region" description="Low complexity" evidence="1">
    <location>
        <begin position="1056"/>
        <end position="1066"/>
    </location>
</feature>
<feature type="region of interest" description="Disordered" evidence="1">
    <location>
        <begin position="1040"/>
        <end position="1066"/>
    </location>
</feature>
<feature type="compositionally biased region" description="Basic and acidic residues" evidence="1">
    <location>
        <begin position="787"/>
        <end position="811"/>
    </location>
</feature>
<feature type="compositionally biased region" description="Basic and acidic residues" evidence="1">
    <location>
        <begin position="720"/>
        <end position="739"/>
    </location>
</feature>
<name>A0A8T2LK22_ASTMX</name>
<dbReference type="EMBL" id="JAICCE010000012">
    <property type="protein sequence ID" value="KAG9270155.1"/>
    <property type="molecule type" value="Genomic_DNA"/>
</dbReference>
<protein>
    <submittedName>
        <fullName evidence="2">Sperm-associated antigen 17</fullName>
    </submittedName>
</protein>
<feature type="region of interest" description="Disordered" evidence="1">
    <location>
        <begin position="1506"/>
        <end position="1533"/>
    </location>
</feature>
<dbReference type="GO" id="GO:0003351">
    <property type="term" value="P:epithelial cilium movement involved in extracellular fluid movement"/>
    <property type="evidence" value="ECO:0007669"/>
    <property type="project" value="TreeGrafter"/>
</dbReference>
<comment type="caution">
    <text evidence="2">The sequence shown here is derived from an EMBL/GenBank/DDBJ whole genome shotgun (WGS) entry which is preliminary data.</text>
</comment>
<feature type="region of interest" description="Disordered" evidence="1">
    <location>
        <begin position="1578"/>
        <end position="1606"/>
    </location>
</feature>
<dbReference type="PANTHER" id="PTHR21963:SF1">
    <property type="entry name" value="SPERM-ASSOCIATED ANTIGEN 17"/>
    <property type="match status" value="1"/>
</dbReference>
<feature type="compositionally biased region" description="Basic and acidic residues" evidence="1">
    <location>
        <begin position="1515"/>
        <end position="1529"/>
    </location>
</feature>
<accession>A0A8T2LK22</accession>
<dbReference type="InterPro" id="IPR026173">
    <property type="entry name" value="SPAG17"/>
</dbReference>
<dbReference type="GO" id="GO:1990716">
    <property type="term" value="C:axonemal central apparatus"/>
    <property type="evidence" value="ECO:0007669"/>
    <property type="project" value="TreeGrafter"/>
</dbReference>
<feature type="region of interest" description="Disordered" evidence="1">
    <location>
        <begin position="787"/>
        <end position="844"/>
    </location>
</feature>